<evidence type="ECO:0000313" key="9">
    <source>
        <dbReference type="EMBL" id="MDE4908202.1"/>
    </source>
</evidence>
<dbReference type="RefSeq" id="WP_274924837.1">
    <property type="nucleotide sequence ID" value="NZ_JAKELO010000002.1"/>
</dbReference>
<organism evidence="9 10">
    <name type="scientific">Methanogenium marinum</name>
    <dbReference type="NCBI Taxonomy" id="348610"/>
    <lineage>
        <taxon>Archaea</taxon>
        <taxon>Methanobacteriati</taxon>
        <taxon>Methanobacteriota</taxon>
        <taxon>Stenosarchaea group</taxon>
        <taxon>Methanomicrobia</taxon>
        <taxon>Methanomicrobiales</taxon>
        <taxon>Methanomicrobiaceae</taxon>
        <taxon>Methanogenium</taxon>
    </lineage>
</organism>
<evidence type="ECO:0000256" key="8">
    <source>
        <dbReference type="HAMAP-Rule" id="MF_00311"/>
    </source>
</evidence>
<comment type="function">
    <text evidence="8">Component of the A-type ATP synthase that produces ATP from ADP in the presence of a proton gradient across the membrane.</text>
</comment>
<dbReference type="SUPFAM" id="SSF160527">
    <property type="entry name" value="V-type ATPase subunit E-like"/>
    <property type="match status" value="1"/>
</dbReference>
<evidence type="ECO:0000313" key="10">
    <source>
        <dbReference type="Proteomes" id="UP001143747"/>
    </source>
</evidence>
<comment type="similarity">
    <text evidence="1 8">Belongs to the V-ATPase E subunit family.</text>
</comment>
<dbReference type="HAMAP" id="MF_00311">
    <property type="entry name" value="ATP_synth_E_arch"/>
    <property type="match status" value="1"/>
</dbReference>
<evidence type="ECO:0000256" key="3">
    <source>
        <dbReference type="ARBA" id="ARBA00022475"/>
    </source>
</evidence>
<dbReference type="Gene3D" id="3.30.2320.30">
    <property type="entry name" value="ATP synthase, E subunit, C-terminal"/>
    <property type="match status" value="1"/>
</dbReference>
<evidence type="ECO:0000256" key="5">
    <source>
        <dbReference type="ARBA" id="ARBA00023065"/>
    </source>
</evidence>
<protein>
    <recommendedName>
        <fullName evidence="8">A-type ATP synthase subunit E</fullName>
    </recommendedName>
</protein>
<dbReference type="GO" id="GO:0005886">
    <property type="term" value="C:plasma membrane"/>
    <property type="evidence" value="ECO:0007669"/>
    <property type="project" value="UniProtKB-SubCell"/>
</dbReference>
<dbReference type="GO" id="GO:0005524">
    <property type="term" value="F:ATP binding"/>
    <property type="evidence" value="ECO:0007669"/>
    <property type="project" value="UniProtKB-UniRule"/>
</dbReference>
<comment type="subcellular location">
    <subcellularLocation>
        <location evidence="8">Cell membrane</location>
        <topology evidence="8">Peripheral membrane protein</topology>
    </subcellularLocation>
</comment>
<keyword evidence="3 8" id="KW-1003">Cell membrane</keyword>
<evidence type="ECO:0000256" key="7">
    <source>
        <dbReference type="ARBA" id="ARBA00023310"/>
    </source>
</evidence>
<evidence type="ECO:0000256" key="2">
    <source>
        <dbReference type="ARBA" id="ARBA00022448"/>
    </source>
</evidence>
<dbReference type="Pfam" id="PF01991">
    <property type="entry name" value="vATP-synt_E"/>
    <property type="match status" value="1"/>
</dbReference>
<keyword evidence="5 8" id="KW-0406">Ion transport</keyword>
<evidence type="ECO:0000256" key="6">
    <source>
        <dbReference type="ARBA" id="ARBA00023136"/>
    </source>
</evidence>
<keyword evidence="4 8" id="KW-0375">Hydrogen ion transport</keyword>
<dbReference type="GO" id="GO:0046961">
    <property type="term" value="F:proton-transporting ATPase activity, rotational mechanism"/>
    <property type="evidence" value="ECO:0007669"/>
    <property type="project" value="InterPro"/>
</dbReference>
<keyword evidence="2 8" id="KW-0813">Transport</keyword>
<reference evidence="9" key="1">
    <citation type="submission" date="2022-01" db="EMBL/GenBank/DDBJ databases">
        <title>Draft genome of Methanogenium marinum DSM 15558.</title>
        <authorList>
            <person name="Chen S.-C."/>
            <person name="You Y.-T."/>
        </authorList>
    </citation>
    <scope>NUCLEOTIDE SEQUENCE</scope>
    <source>
        <strain evidence="9">DSM 15558</strain>
    </source>
</reference>
<name>A0A9Q4PYL6_9EURY</name>
<sequence>MALDAVVGEIRDKGIRESEAIKKEAQTEVSAILAEAQEKVIAIKMAAEEDANRQEGYIMAQEVAAANLSVKRETLNAQKDVLDEVFGRVAADIAALPDEFHRKAIRELCKTAAKELHEGLFYCSERDVHSVEDALSSLKTLSGFSLAGTKDITGGIIAESNDGTLQLDYSYSTFVSEVWESGLKDASDILFG</sequence>
<dbReference type="GO" id="GO:0033178">
    <property type="term" value="C:proton-transporting two-sector ATPase complex, catalytic domain"/>
    <property type="evidence" value="ECO:0007669"/>
    <property type="project" value="InterPro"/>
</dbReference>
<dbReference type="AlphaFoldDB" id="A0A9Q4PYL6"/>
<evidence type="ECO:0000256" key="1">
    <source>
        <dbReference type="ARBA" id="ARBA00005901"/>
    </source>
</evidence>
<comment type="caution">
    <text evidence="9">The sequence shown here is derived from an EMBL/GenBank/DDBJ whole genome shotgun (WGS) entry which is preliminary data.</text>
</comment>
<dbReference type="GO" id="GO:0046933">
    <property type="term" value="F:proton-transporting ATP synthase activity, rotational mechanism"/>
    <property type="evidence" value="ECO:0007669"/>
    <property type="project" value="UniProtKB-UniRule"/>
</dbReference>
<dbReference type="InterPro" id="IPR002842">
    <property type="entry name" value="ATPase_V1_Esu"/>
</dbReference>
<keyword evidence="10" id="KW-1185">Reference proteome</keyword>
<keyword evidence="6 8" id="KW-0472">Membrane</keyword>
<comment type="subunit">
    <text evidence="8">Has multiple subunits with at least A(3), B(3), C, D, E, F, H, I and proteolipid K(x).</text>
</comment>
<accession>A0A9Q4PYL6</accession>
<keyword evidence="7 8" id="KW-0066">ATP synthesis</keyword>
<dbReference type="Proteomes" id="UP001143747">
    <property type="component" value="Unassembled WGS sequence"/>
</dbReference>
<proteinExistence type="inferred from homology"/>
<dbReference type="EMBL" id="JAKELO010000002">
    <property type="protein sequence ID" value="MDE4908202.1"/>
    <property type="molecule type" value="Genomic_DNA"/>
</dbReference>
<evidence type="ECO:0000256" key="4">
    <source>
        <dbReference type="ARBA" id="ARBA00022781"/>
    </source>
</evidence>
<gene>
    <name evidence="8" type="primary">atpE</name>
    <name evidence="9" type="ORF">L0665_06215</name>
</gene>
<dbReference type="GO" id="GO:0042777">
    <property type="term" value="P:proton motive force-driven plasma membrane ATP synthesis"/>
    <property type="evidence" value="ECO:0007669"/>
    <property type="project" value="UniProtKB-UniRule"/>
</dbReference>
<dbReference type="Gene3D" id="1.20.5.620">
    <property type="entry name" value="F1F0 ATP synthase subunit B, membrane domain"/>
    <property type="match status" value="1"/>
</dbReference>
<dbReference type="InterPro" id="IPR038495">
    <property type="entry name" value="ATPase_E_C"/>
</dbReference>